<accession>A0A132BUL0</accession>
<dbReference type="PANTHER" id="PTHR22911:SF6">
    <property type="entry name" value="SOLUTE CARRIER FAMILY 35 MEMBER G1"/>
    <property type="match status" value="1"/>
</dbReference>
<dbReference type="Proteomes" id="UP000068382">
    <property type="component" value="Unassembled WGS sequence"/>
</dbReference>
<feature type="transmembrane region" description="Helical" evidence="6">
    <location>
        <begin position="215"/>
        <end position="235"/>
    </location>
</feature>
<dbReference type="PANTHER" id="PTHR22911">
    <property type="entry name" value="ACYL-MALONYL CONDENSING ENZYME-RELATED"/>
    <property type="match status" value="1"/>
</dbReference>
<evidence type="ECO:0000256" key="3">
    <source>
        <dbReference type="ARBA" id="ARBA00022692"/>
    </source>
</evidence>
<keyword evidence="4 6" id="KW-1133">Transmembrane helix</keyword>
<sequence>MFPNSHSGDKMNIKAAIFALIAYAIFSSHDVVVKFVSAEVSAFQIVFFSSLLSFPLLTMLMVRDATPGTLRPKHPVWTAMRSLSMSVIPACAFYAFSVLPLAQTYALLFATPLLITLLSIPVLGEKVGLPRMAAVLVGFIGVMIVLRPGETELGLGHAAALLAAFGNAFQSVILRKLSNVERRVVLMLFPMLTTVVVMGMALPFVYVPLAPTEMGGLAVIAVCGFCATLLLVNAYSIGEAAIVAPMQYSQIIWATIFGILLFGEDVDLLTLVGAGIIIASGVYIVLREARGGRSHNTPVLQTRSRAVTSSGMNVSFFLKRNSAENQSE</sequence>
<dbReference type="SUPFAM" id="SSF103481">
    <property type="entry name" value="Multidrug resistance efflux transporter EmrE"/>
    <property type="match status" value="2"/>
</dbReference>
<evidence type="ECO:0000313" key="9">
    <source>
        <dbReference type="Proteomes" id="UP000068382"/>
    </source>
</evidence>
<protein>
    <submittedName>
        <fullName evidence="8">EamA-like transporter family protein</fullName>
    </submittedName>
</protein>
<evidence type="ECO:0000256" key="4">
    <source>
        <dbReference type="ARBA" id="ARBA00022989"/>
    </source>
</evidence>
<feature type="domain" description="EamA" evidence="7">
    <location>
        <begin position="155"/>
        <end position="284"/>
    </location>
</feature>
<comment type="similarity">
    <text evidence="2">Belongs to the drug/metabolite transporter (DMT) superfamily. 10 TMS drug/metabolite exporter (DME) (TC 2.A.7.3) family.</text>
</comment>
<organism evidence="8 9">
    <name type="scientific">Tritonibacter horizontis</name>
    <dbReference type="NCBI Taxonomy" id="1768241"/>
    <lineage>
        <taxon>Bacteria</taxon>
        <taxon>Pseudomonadati</taxon>
        <taxon>Pseudomonadota</taxon>
        <taxon>Alphaproteobacteria</taxon>
        <taxon>Rhodobacterales</taxon>
        <taxon>Paracoccaceae</taxon>
        <taxon>Tritonibacter</taxon>
    </lineage>
</organism>
<feature type="transmembrane region" description="Helical" evidence="6">
    <location>
        <begin position="242"/>
        <end position="262"/>
    </location>
</feature>
<dbReference type="PATRIC" id="fig|1768241.3.peg.3839"/>
<evidence type="ECO:0000256" key="6">
    <source>
        <dbReference type="SAM" id="Phobius"/>
    </source>
</evidence>
<comment type="subcellular location">
    <subcellularLocation>
        <location evidence="1">Membrane</location>
        <topology evidence="1">Multi-pass membrane protein</topology>
    </subcellularLocation>
</comment>
<feature type="domain" description="EamA" evidence="7">
    <location>
        <begin position="14"/>
        <end position="146"/>
    </location>
</feature>
<reference evidence="8 9" key="1">
    <citation type="submission" date="2015-12" db="EMBL/GenBank/DDBJ databases">
        <title>Genome sequence of the marine Rhodobacteraceae strain O3.65, Candidatus Tritonibacter horizontis.</title>
        <authorList>
            <person name="Poehlein A."/>
            <person name="Giebel H.A."/>
            <person name="Voget S."/>
            <person name="Brinkhoff T."/>
        </authorList>
    </citation>
    <scope>NUCLEOTIDE SEQUENCE [LARGE SCALE GENOMIC DNA]</scope>
    <source>
        <strain evidence="8 9">O3.65</strain>
    </source>
</reference>
<feature type="transmembrane region" description="Helical" evidence="6">
    <location>
        <begin position="83"/>
        <end position="99"/>
    </location>
</feature>
<evidence type="ECO:0000256" key="5">
    <source>
        <dbReference type="ARBA" id="ARBA00023136"/>
    </source>
</evidence>
<feature type="transmembrane region" description="Helical" evidence="6">
    <location>
        <begin position="12"/>
        <end position="29"/>
    </location>
</feature>
<dbReference type="EMBL" id="LPUY01000095">
    <property type="protein sequence ID" value="KUP91517.1"/>
    <property type="molecule type" value="Genomic_DNA"/>
</dbReference>
<feature type="transmembrane region" description="Helical" evidence="6">
    <location>
        <begin position="268"/>
        <end position="286"/>
    </location>
</feature>
<keyword evidence="9" id="KW-1185">Reference proteome</keyword>
<keyword evidence="3 6" id="KW-0812">Transmembrane</keyword>
<evidence type="ECO:0000256" key="2">
    <source>
        <dbReference type="ARBA" id="ARBA00009853"/>
    </source>
</evidence>
<dbReference type="InterPro" id="IPR037185">
    <property type="entry name" value="EmrE-like"/>
</dbReference>
<feature type="transmembrane region" description="Helical" evidence="6">
    <location>
        <begin position="131"/>
        <end position="149"/>
    </location>
</feature>
<dbReference type="Pfam" id="PF00892">
    <property type="entry name" value="EamA"/>
    <property type="match status" value="2"/>
</dbReference>
<proteinExistence type="inferred from homology"/>
<dbReference type="GO" id="GO:0016020">
    <property type="term" value="C:membrane"/>
    <property type="evidence" value="ECO:0007669"/>
    <property type="project" value="UniProtKB-SubCell"/>
</dbReference>
<evidence type="ECO:0000259" key="7">
    <source>
        <dbReference type="Pfam" id="PF00892"/>
    </source>
</evidence>
<evidence type="ECO:0000313" key="8">
    <source>
        <dbReference type="EMBL" id="KUP91517.1"/>
    </source>
</evidence>
<feature type="transmembrane region" description="Helical" evidence="6">
    <location>
        <begin position="41"/>
        <end position="62"/>
    </location>
</feature>
<name>A0A132BUL0_9RHOB</name>
<gene>
    <name evidence="8" type="ORF">TRIHO_36810</name>
</gene>
<dbReference type="InterPro" id="IPR000620">
    <property type="entry name" value="EamA_dom"/>
</dbReference>
<feature type="transmembrane region" description="Helical" evidence="6">
    <location>
        <begin position="105"/>
        <end position="124"/>
    </location>
</feature>
<comment type="caution">
    <text evidence="8">The sequence shown here is derived from an EMBL/GenBank/DDBJ whole genome shotgun (WGS) entry which is preliminary data.</text>
</comment>
<keyword evidence="5 6" id="KW-0472">Membrane</keyword>
<dbReference type="AlphaFoldDB" id="A0A132BUL0"/>
<feature type="transmembrane region" description="Helical" evidence="6">
    <location>
        <begin position="186"/>
        <end position="209"/>
    </location>
</feature>
<evidence type="ECO:0000256" key="1">
    <source>
        <dbReference type="ARBA" id="ARBA00004141"/>
    </source>
</evidence>